<keyword evidence="5" id="KW-0408">Iron</keyword>
<keyword evidence="7" id="KW-0472">Membrane</keyword>
<evidence type="ECO:0000256" key="3">
    <source>
        <dbReference type="ARBA" id="ARBA00022723"/>
    </source>
</evidence>
<accession>A0AAW6U0V3</accession>
<dbReference type="InterPro" id="IPR017900">
    <property type="entry name" value="4Fe4S_Fe_S_CS"/>
</dbReference>
<feature type="transmembrane region" description="Helical" evidence="7">
    <location>
        <begin position="145"/>
        <end position="171"/>
    </location>
</feature>
<feature type="domain" description="4Fe-4S ferredoxin-type" evidence="8">
    <location>
        <begin position="246"/>
        <end position="279"/>
    </location>
</feature>
<dbReference type="InterPro" id="IPR051684">
    <property type="entry name" value="Electron_Trans/Redox"/>
</dbReference>
<dbReference type="PANTHER" id="PTHR30176:SF3">
    <property type="entry name" value="FERREDOXIN-TYPE PROTEIN NAPH"/>
    <property type="match status" value="1"/>
</dbReference>
<dbReference type="PROSITE" id="PS00198">
    <property type="entry name" value="4FE4S_FER_1"/>
    <property type="match status" value="2"/>
</dbReference>
<evidence type="ECO:0000256" key="7">
    <source>
        <dbReference type="SAM" id="Phobius"/>
    </source>
</evidence>
<evidence type="ECO:0000256" key="4">
    <source>
        <dbReference type="ARBA" id="ARBA00022982"/>
    </source>
</evidence>
<reference evidence="9" key="1">
    <citation type="submission" date="2023-05" db="EMBL/GenBank/DDBJ databases">
        <title>Anaerotaeda fermentans gen. nov., sp. nov., a novel anaerobic planctomycete of the new family within the order Sedimentisphaerales isolated from Taman Peninsula, Russia.</title>
        <authorList>
            <person name="Khomyakova M.A."/>
            <person name="Merkel A.Y."/>
            <person name="Slobodkin A.I."/>
        </authorList>
    </citation>
    <scope>NUCLEOTIDE SEQUENCE</scope>
    <source>
        <strain evidence="9">M17dextr</strain>
    </source>
</reference>
<keyword evidence="3" id="KW-0479">Metal-binding</keyword>
<gene>
    <name evidence="9" type="ORF">QJ522_10990</name>
</gene>
<keyword evidence="2" id="KW-0004">4Fe-4S</keyword>
<dbReference type="Pfam" id="PF12801">
    <property type="entry name" value="Fer4_5"/>
    <property type="match status" value="2"/>
</dbReference>
<dbReference type="Proteomes" id="UP001431776">
    <property type="component" value="Unassembled WGS sequence"/>
</dbReference>
<evidence type="ECO:0000259" key="8">
    <source>
        <dbReference type="PROSITE" id="PS51379"/>
    </source>
</evidence>
<protein>
    <submittedName>
        <fullName evidence="9">4Fe-4S dicluster domain-containing protein</fullName>
    </submittedName>
</protein>
<keyword evidence="7" id="KW-0812">Transmembrane</keyword>
<proteinExistence type="predicted"/>
<evidence type="ECO:0000256" key="1">
    <source>
        <dbReference type="ARBA" id="ARBA00022448"/>
    </source>
</evidence>
<keyword evidence="10" id="KW-1185">Reference proteome</keyword>
<dbReference type="AlphaFoldDB" id="A0AAW6U0V3"/>
<dbReference type="GO" id="GO:0051539">
    <property type="term" value="F:4 iron, 4 sulfur cluster binding"/>
    <property type="evidence" value="ECO:0007669"/>
    <property type="project" value="UniProtKB-KW"/>
</dbReference>
<dbReference type="InterPro" id="IPR017896">
    <property type="entry name" value="4Fe4S_Fe-S-bd"/>
</dbReference>
<keyword evidence="7" id="KW-1133">Transmembrane helix</keyword>
<keyword evidence="6" id="KW-0411">Iron-sulfur</keyword>
<dbReference type="SUPFAM" id="SSF54862">
    <property type="entry name" value="4Fe-4S ferredoxins"/>
    <property type="match status" value="1"/>
</dbReference>
<feature type="domain" description="4Fe-4S ferredoxin-type" evidence="8">
    <location>
        <begin position="368"/>
        <end position="400"/>
    </location>
</feature>
<feature type="transmembrane region" description="Helical" evidence="7">
    <location>
        <begin position="61"/>
        <end position="84"/>
    </location>
</feature>
<evidence type="ECO:0000256" key="2">
    <source>
        <dbReference type="ARBA" id="ARBA00022485"/>
    </source>
</evidence>
<feature type="domain" description="4Fe-4S ferredoxin-type" evidence="8">
    <location>
        <begin position="289"/>
        <end position="320"/>
    </location>
</feature>
<sequence length="406" mass="44050">MSGPAEPNRHSDTTQVVRPRRVRVIVRSVCLVAVVVVLLTGRQTRWPVVVAAMSPFIATGSILATRTVSVMACLGLAVGFVALLRARWFCRWICPLGFGADGVSRMGRRYGRKPAKRLSLGRWIVLLTLAGACLGYPVLLWLDPLAIFSGAFGFAAWPAIVPLLILLAMSFMWPHIWCSRICPLGAFQDMLSSLARHIRRQTEEGPPPQRWSLPVARRTVLGIGAGAALASAARLAHRPASRPLRPPGAIDEPGLLGVCIRCGNCIRACPTRIIEASLSEHGMASLLTPILQFRENYCLVDCTKCMEVCPSGALVRLSAENKARSPIGLPKVDMNVCLLGADRECAECRRWCPHEAIRYVWSESEYTLIPQIDPQKCTGCGACEAVCPTKPNKAIVVVPLGDSTGG</sequence>
<dbReference type="RefSeq" id="WP_349244975.1">
    <property type="nucleotide sequence ID" value="NZ_JASCXX010000011.1"/>
</dbReference>
<dbReference type="GO" id="GO:0005886">
    <property type="term" value="C:plasma membrane"/>
    <property type="evidence" value="ECO:0007669"/>
    <property type="project" value="TreeGrafter"/>
</dbReference>
<comment type="caution">
    <text evidence="9">The sequence shown here is derived from an EMBL/GenBank/DDBJ whole genome shotgun (WGS) entry which is preliminary data.</text>
</comment>
<dbReference type="PROSITE" id="PS51379">
    <property type="entry name" value="4FE4S_FER_2"/>
    <property type="match status" value="4"/>
</dbReference>
<dbReference type="PANTHER" id="PTHR30176">
    <property type="entry name" value="FERREDOXIN-TYPE PROTEIN NAPH"/>
    <property type="match status" value="1"/>
</dbReference>
<dbReference type="Pfam" id="PF12838">
    <property type="entry name" value="Fer4_7"/>
    <property type="match status" value="2"/>
</dbReference>
<dbReference type="EMBL" id="JASCXX010000011">
    <property type="protein sequence ID" value="MDI6449569.1"/>
    <property type="molecule type" value="Genomic_DNA"/>
</dbReference>
<organism evidence="9 10">
    <name type="scientific">Anaerobaca lacustris</name>
    <dbReference type="NCBI Taxonomy" id="3044600"/>
    <lineage>
        <taxon>Bacteria</taxon>
        <taxon>Pseudomonadati</taxon>
        <taxon>Planctomycetota</taxon>
        <taxon>Phycisphaerae</taxon>
        <taxon>Sedimentisphaerales</taxon>
        <taxon>Anaerobacaceae</taxon>
        <taxon>Anaerobaca</taxon>
    </lineage>
</organism>
<dbReference type="GO" id="GO:0046872">
    <property type="term" value="F:metal ion binding"/>
    <property type="evidence" value="ECO:0007669"/>
    <property type="project" value="UniProtKB-KW"/>
</dbReference>
<keyword evidence="4" id="KW-0249">Electron transport</keyword>
<feature type="domain" description="4Fe-4S ferredoxin-type" evidence="8">
    <location>
        <begin position="328"/>
        <end position="362"/>
    </location>
</feature>
<keyword evidence="1" id="KW-0813">Transport</keyword>
<evidence type="ECO:0000256" key="6">
    <source>
        <dbReference type="ARBA" id="ARBA00023014"/>
    </source>
</evidence>
<feature type="transmembrane region" description="Helical" evidence="7">
    <location>
        <begin position="24"/>
        <end position="41"/>
    </location>
</feature>
<dbReference type="CDD" id="cd16373">
    <property type="entry name" value="DMSOR_beta_like"/>
    <property type="match status" value="1"/>
</dbReference>
<dbReference type="Gene3D" id="3.30.70.20">
    <property type="match status" value="2"/>
</dbReference>
<feature type="transmembrane region" description="Helical" evidence="7">
    <location>
        <begin position="120"/>
        <end position="139"/>
    </location>
</feature>
<name>A0AAW6U0V3_9BACT</name>
<evidence type="ECO:0000313" key="9">
    <source>
        <dbReference type="EMBL" id="MDI6449569.1"/>
    </source>
</evidence>
<evidence type="ECO:0000256" key="5">
    <source>
        <dbReference type="ARBA" id="ARBA00023004"/>
    </source>
</evidence>
<evidence type="ECO:0000313" key="10">
    <source>
        <dbReference type="Proteomes" id="UP001431776"/>
    </source>
</evidence>